<sequence length="184" mass="21394">MDLTQERRGIYKTMNYLGSQHIAGQKHVMLKYELPTAEIIIDFFDKLKSLSQGYASMDYTFLEYRVSKIEKVSILVNYEPVEALSFLAHRDKAEFRARDTVSKLKELIPRQQFKIPIQASIGSRVIARETIPAYRKDVTAKLYGGDITRKMKLLNKQKKGKKRMKMFGRVELPKDVFIKALKND</sequence>
<dbReference type="AlphaFoldDB" id="A0A136M036"/>
<keyword evidence="2" id="KW-0547">Nucleotide-binding</keyword>
<comment type="similarity">
    <text evidence="9">Belongs to the GTP-binding elongation factor family. LepA subfamily.</text>
</comment>
<keyword evidence="6" id="KW-0472">Membrane</keyword>
<dbReference type="GO" id="GO:0045727">
    <property type="term" value="P:positive regulation of translation"/>
    <property type="evidence" value="ECO:0007669"/>
    <property type="project" value="TreeGrafter"/>
</dbReference>
<evidence type="ECO:0000313" key="14">
    <source>
        <dbReference type="Proteomes" id="UP000070457"/>
    </source>
</evidence>
<dbReference type="PATRIC" id="fig|1617426.3.peg.140"/>
<feature type="domain" description="GTP-binding protein LepA C-terminal" evidence="12">
    <location>
        <begin position="76"/>
        <end position="182"/>
    </location>
</feature>
<dbReference type="GO" id="GO:0003746">
    <property type="term" value="F:translation elongation factor activity"/>
    <property type="evidence" value="ECO:0007669"/>
    <property type="project" value="UniProtKB-KW"/>
</dbReference>
<dbReference type="InterPro" id="IPR035654">
    <property type="entry name" value="LepA_IV"/>
</dbReference>
<dbReference type="InterPro" id="IPR006297">
    <property type="entry name" value="EF-4"/>
</dbReference>
<dbReference type="InterPro" id="IPR013842">
    <property type="entry name" value="LepA_CTD"/>
</dbReference>
<protein>
    <recommendedName>
        <fullName evidence="10">elongation factor 4</fullName>
        <ecNumber evidence="10">3.6.5.n1</ecNumber>
    </recommendedName>
</protein>
<feature type="domain" description="Elongation factor EFG" evidence="11">
    <location>
        <begin position="3"/>
        <end position="72"/>
    </location>
</feature>
<dbReference type="Gene3D" id="3.30.70.2570">
    <property type="entry name" value="Elongation factor 4, C-terminal domain"/>
    <property type="match status" value="1"/>
</dbReference>
<dbReference type="InterPro" id="IPR035647">
    <property type="entry name" value="EFG_III/V"/>
</dbReference>
<evidence type="ECO:0000256" key="1">
    <source>
        <dbReference type="ARBA" id="ARBA00022475"/>
    </source>
</evidence>
<comment type="catalytic activity">
    <reaction evidence="7">
        <text>GTP + H2O = GDP + phosphate + H(+)</text>
        <dbReference type="Rhea" id="RHEA:19669"/>
        <dbReference type="ChEBI" id="CHEBI:15377"/>
        <dbReference type="ChEBI" id="CHEBI:15378"/>
        <dbReference type="ChEBI" id="CHEBI:37565"/>
        <dbReference type="ChEBI" id="CHEBI:43474"/>
        <dbReference type="ChEBI" id="CHEBI:58189"/>
        <dbReference type="EC" id="3.6.5.n1"/>
    </reaction>
</comment>
<dbReference type="STRING" id="1617426.TR69_WS6001000143"/>
<comment type="function">
    <text evidence="8">Required for accurate and efficient protein synthesis under certain stress conditions. May act as a fidelity factor of the translation reaction, by catalyzing a one-codon backward translocation of tRNAs on improperly translocated ribosomes. Back-translocation proceeds from a post-translocation (POST) complex to a pre-translocation (PRE) complex, thus giving elongation factor G a second chance to translocate the tRNAs correctly. Binds to ribosomes in a GTP-dependent manner.</text>
</comment>
<proteinExistence type="inferred from homology"/>
<keyword evidence="4" id="KW-0648">Protein biosynthesis</keyword>
<dbReference type="Gene3D" id="3.30.70.240">
    <property type="match status" value="1"/>
</dbReference>
<organism evidence="13 14">
    <name type="scientific">candidate division WS6 bacterium OLB20</name>
    <dbReference type="NCBI Taxonomy" id="1617426"/>
    <lineage>
        <taxon>Bacteria</taxon>
        <taxon>Candidatus Dojkabacteria</taxon>
    </lineage>
</organism>
<evidence type="ECO:0000256" key="8">
    <source>
        <dbReference type="ARBA" id="ARBA00057626"/>
    </source>
</evidence>
<evidence type="ECO:0000256" key="2">
    <source>
        <dbReference type="ARBA" id="ARBA00022741"/>
    </source>
</evidence>
<dbReference type="SUPFAM" id="SSF54980">
    <property type="entry name" value="EF-G C-terminal domain-like"/>
    <property type="match status" value="1"/>
</dbReference>
<evidence type="ECO:0000256" key="3">
    <source>
        <dbReference type="ARBA" id="ARBA00022801"/>
    </source>
</evidence>
<evidence type="ECO:0000259" key="12">
    <source>
        <dbReference type="Pfam" id="PF06421"/>
    </source>
</evidence>
<keyword evidence="5" id="KW-0342">GTP-binding</keyword>
<evidence type="ECO:0000256" key="7">
    <source>
        <dbReference type="ARBA" id="ARBA00050293"/>
    </source>
</evidence>
<dbReference type="PANTHER" id="PTHR43512:SF4">
    <property type="entry name" value="TRANSLATION FACTOR GUF1 HOMOLOG, CHLOROPLASTIC"/>
    <property type="match status" value="1"/>
</dbReference>
<accession>A0A136M036</accession>
<dbReference type="GO" id="GO:0005525">
    <property type="term" value="F:GTP binding"/>
    <property type="evidence" value="ECO:0007669"/>
    <property type="project" value="UniProtKB-KW"/>
</dbReference>
<dbReference type="EMBL" id="JYNZ01000002">
    <property type="protein sequence ID" value="KXK27269.1"/>
    <property type="molecule type" value="Genomic_DNA"/>
</dbReference>
<dbReference type="Pfam" id="PF00679">
    <property type="entry name" value="EFG_C"/>
    <property type="match status" value="1"/>
</dbReference>
<evidence type="ECO:0000256" key="4">
    <source>
        <dbReference type="ARBA" id="ARBA00022917"/>
    </source>
</evidence>
<dbReference type="CDD" id="cd03709">
    <property type="entry name" value="lepA_C"/>
    <property type="match status" value="1"/>
</dbReference>
<evidence type="ECO:0000313" key="13">
    <source>
        <dbReference type="EMBL" id="KXK27269.1"/>
    </source>
</evidence>
<evidence type="ECO:0000256" key="9">
    <source>
        <dbReference type="ARBA" id="ARBA00061052"/>
    </source>
</evidence>
<keyword evidence="3 13" id="KW-0378">Hydrolase</keyword>
<dbReference type="InterPro" id="IPR038363">
    <property type="entry name" value="LepA_C_sf"/>
</dbReference>
<name>A0A136M036_9BACT</name>
<dbReference type="Proteomes" id="UP000070457">
    <property type="component" value="Unassembled WGS sequence"/>
</dbReference>
<evidence type="ECO:0000256" key="5">
    <source>
        <dbReference type="ARBA" id="ARBA00023134"/>
    </source>
</evidence>
<dbReference type="FunFam" id="3.30.70.2570:FF:000001">
    <property type="entry name" value="Translation factor GUF1, mitochondrial"/>
    <property type="match status" value="1"/>
</dbReference>
<evidence type="ECO:0000256" key="6">
    <source>
        <dbReference type="ARBA" id="ARBA00023136"/>
    </source>
</evidence>
<dbReference type="EC" id="3.6.5.n1" evidence="10"/>
<gene>
    <name evidence="13" type="primary">lepA_1</name>
    <name evidence="13" type="ORF">TR69_WS6001000143</name>
</gene>
<evidence type="ECO:0000259" key="11">
    <source>
        <dbReference type="Pfam" id="PF00679"/>
    </source>
</evidence>
<reference evidence="13 14" key="1">
    <citation type="submission" date="2015-02" db="EMBL/GenBank/DDBJ databases">
        <title>Improved understanding of the partial-nitritation anammox process through 23 genomes representing the majority of the microbial community.</title>
        <authorList>
            <person name="Speth D.R."/>
            <person name="In T Zandt M."/>
            <person name="Guerrero Cruz S."/>
            <person name="Jetten M.S."/>
            <person name="Dutilh B.E."/>
        </authorList>
    </citation>
    <scope>NUCLEOTIDE SEQUENCE [LARGE SCALE GENOMIC DNA]</scope>
    <source>
        <strain evidence="13">OLB20</strain>
    </source>
</reference>
<keyword evidence="13" id="KW-0251">Elongation factor</keyword>
<comment type="caution">
    <text evidence="13">The sequence shown here is derived from an EMBL/GenBank/DDBJ whole genome shotgun (WGS) entry which is preliminary data.</text>
</comment>
<dbReference type="GO" id="GO:0043022">
    <property type="term" value="F:ribosome binding"/>
    <property type="evidence" value="ECO:0007669"/>
    <property type="project" value="TreeGrafter"/>
</dbReference>
<dbReference type="InterPro" id="IPR000640">
    <property type="entry name" value="EFG_V-like"/>
</dbReference>
<dbReference type="PANTHER" id="PTHR43512">
    <property type="entry name" value="TRANSLATION FACTOR GUF1-RELATED"/>
    <property type="match status" value="1"/>
</dbReference>
<evidence type="ECO:0000256" key="10">
    <source>
        <dbReference type="ARBA" id="ARBA00066744"/>
    </source>
</evidence>
<keyword evidence="1" id="KW-1003">Cell membrane</keyword>
<dbReference type="GO" id="GO:0003924">
    <property type="term" value="F:GTPase activity"/>
    <property type="evidence" value="ECO:0007669"/>
    <property type="project" value="RHEA"/>
</dbReference>
<dbReference type="Pfam" id="PF06421">
    <property type="entry name" value="LepA_C"/>
    <property type="match status" value="1"/>
</dbReference>